<organism evidence="1 2">
    <name type="scientific">Dallia pectoralis</name>
    <name type="common">Alaska blackfish</name>
    <dbReference type="NCBI Taxonomy" id="75939"/>
    <lineage>
        <taxon>Eukaryota</taxon>
        <taxon>Metazoa</taxon>
        <taxon>Chordata</taxon>
        <taxon>Craniata</taxon>
        <taxon>Vertebrata</taxon>
        <taxon>Euteleostomi</taxon>
        <taxon>Actinopterygii</taxon>
        <taxon>Neopterygii</taxon>
        <taxon>Teleostei</taxon>
        <taxon>Protacanthopterygii</taxon>
        <taxon>Esociformes</taxon>
        <taxon>Umbridae</taxon>
        <taxon>Dallia</taxon>
    </lineage>
</organism>
<keyword evidence="2" id="KW-1185">Reference proteome</keyword>
<dbReference type="EMBL" id="CM055737">
    <property type="protein sequence ID" value="KAJ8006149.1"/>
    <property type="molecule type" value="Genomic_DNA"/>
</dbReference>
<proteinExistence type="predicted"/>
<dbReference type="Proteomes" id="UP001157502">
    <property type="component" value="Chromosome 10"/>
</dbReference>
<evidence type="ECO:0000313" key="1">
    <source>
        <dbReference type="EMBL" id="KAJ8006149.1"/>
    </source>
</evidence>
<protein>
    <submittedName>
        <fullName evidence="1">Uncharacterized protein</fullName>
    </submittedName>
</protein>
<reference evidence="1" key="1">
    <citation type="submission" date="2021-05" db="EMBL/GenBank/DDBJ databases">
        <authorList>
            <person name="Pan Q."/>
            <person name="Jouanno E."/>
            <person name="Zahm M."/>
            <person name="Klopp C."/>
            <person name="Cabau C."/>
            <person name="Louis A."/>
            <person name="Berthelot C."/>
            <person name="Parey E."/>
            <person name="Roest Crollius H."/>
            <person name="Montfort J."/>
            <person name="Robinson-Rechavi M."/>
            <person name="Bouchez O."/>
            <person name="Lampietro C."/>
            <person name="Lopez Roques C."/>
            <person name="Donnadieu C."/>
            <person name="Postlethwait J."/>
            <person name="Bobe J."/>
            <person name="Dillon D."/>
            <person name="Chandos A."/>
            <person name="von Hippel F."/>
            <person name="Guiguen Y."/>
        </authorList>
    </citation>
    <scope>NUCLEOTIDE SEQUENCE</scope>
    <source>
        <strain evidence="1">YG-Jan2019</strain>
    </source>
</reference>
<sequence length="119" mass="13583">MLASQITEEDEVSSENQRQFMMDACCVREALHVHRWSQDSRFEDRRKPGARYRKRDGGIKTGEERSGPFDYPSQWRGLSLGRTGQEMAAHQSKKRKQDEKDDGRSMGPLGGLRIGGEVL</sequence>
<accession>A0ACC2GQY3</accession>
<comment type="caution">
    <text evidence="1">The sequence shown here is derived from an EMBL/GenBank/DDBJ whole genome shotgun (WGS) entry which is preliminary data.</text>
</comment>
<gene>
    <name evidence="1" type="ORF">DPEC_G00125240</name>
</gene>
<evidence type="ECO:0000313" key="2">
    <source>
        <dbReference type="Proteomes" id="UP001157502"/>
    </source>
</evidence>
<name>A0ACC2GQY3_DALPE</name>